<dbReference type="InterPro" id="IPR001810">
    <property type="entry name" value="F-box_dom"/>
</dbReference>
<dbReference type="AlphaFoldDB" id="A0A423WE75"/>
<dbReference type="Pfam" id="PF12937">
    <property type="entry name" value="F-box-like"/>
    <property type="match status" value="1"/>
</dbReference>
<dbReference type="CDD" id="cd09917">
    <property type="entry name" value="F-box_SF"/>
    <property type="match status" value="1"/>
</dbReference>
<feature type="compositionally biased region" description="Gly residues" evidence="1">
    <location>
        <begin position="674"/>
        <end position="685"/>
    </location>
</feature>
<feature type="region of interest" description="Disordered" evidence="1">
    <location>
        <begin position="495"/>
        <end position="516"/>
    </location>
</feature>
<protein>
    <recommendedName>
        <fullName evidence="2">F-box domain-containing protein</fullName>
    </recommendedName>
</protein>
<organism evidence="3 4">
    <name type="scientific">Cytospora chrysosperma</name>
    <name type="common">Cytospora canker fungus</name>
    <name type="synonym">Sphaeria chrysosperma</name>
    <dbReference type="NCBI Taxonomy" id="252740"/>
    <lineage>
        <taxon>Eukaryota</taxon>
        <taxon>Fungi</taxon>
        <taxon>Dikarya</taxon>
        <taxon>Ascomycota</taxon>
        <taxon>Pezizomycotina</taxon>
        <taxon>Sordariomycetes</taxon>
        <taxon>Sordariomycetidae</taxon>
        <taxon>Diaporthales</taxon>
        <taxon>Cytosporaceae</taxon>
        <taxon>Cytospora</taxon>
    </lineage>
</organism>
<accession>A0A423WE75</accession>
<sequence length="769" mass="82105">MDIVDLPRDLFLLIVAHLSARTAVACRRVSRRWNGAFADEDLGLRLLRWHFPRCRELRLALAAAADADAEAEASSPDGGVATTGHGDSPGHGAAEGQRTRGGAAPNSSGAGGAGRSSSSSSRTCWAAVFARVARRYHHLRAAAPRSVEKVRHGATTAATAEEGDGGAWPGTPPPGFLPVRTWDRHLRLHDKTAPFHYPDPGWCYGQDDGLLVYHAAREDDDEEGSGAARPSPWRWLDLDTRRGGTIPFARRGGGAVVRRVRLADGVLVFEWCAPRAGRHPDHQAREDGDEEWPHFVTVYDVRRVAPATTDSDSDDSNGDSDGNSGIEQGEPDSGSATWTITQRTEFPLLPGWPINRHSRLFSTHTNTHYAAYIWQGDRASRDNHPVDVVVIRDISTTPPGQRQQQQEGPPREEPPRVVRTMSWDTLDFYGVRQRSAPRLRCLGMDDRNLYLTEEEHRWARGAHSSPSPPRVHLVRTTGIPIIPAAAAAAAIPSSLGGGQEVEGEGEGEGEGEKSRQVVVQGPRWVDECGANGDVNMSFCSRAAGASRAHGAPPQQHMSHPAAAGGGQVHSSPTGSGIQTRSCDEWPQPAAAAAAGGGGGGAGRWPGWAPCWRHEEFPYLTVSEMVDLRAGVRVTARHCFMLETLSVHVRPSLSVRGLGGGGGGGRSDGRDDGDGGGVGSKGGGTSGPRSTGSEGGGGAGTRARPRKETRGGEEKRSDTHSSGGGDGDGDEEVQFADEMWDALLGKGFICGDERWLIGEDRQGAITILRF</sequence>
<comment type="caution">
    <text evidence="3">The sequence shown here is derived from an EMBL/GenBank/DDBJ whole genome shotgun (WGS) entry which is preliminary data.</text>
</comment>
<feature type="compositionally biased region" description="Low complexity" evidence="1">
    <location>
        <begin position="398"/>
        <end position="408"/>
    </location>
</feature>
<feature type="region of interest" description="Disordered" evidence="1">
    <location>
        <begin position="395"/>
        <end position="416"/>
    </location>
</feature>
<keyword evidence="4" id="KW-1185">Reference proteome</keyword>
<feature type="compositionally biased region" description="Gly residues" evidence="1">
    <location>
        <begin position="656"/>
        <end position="665"/>
    </location>
</feature>
<dbReference type="InterPro" id="IPR036047">
    <property type="entry name" value="F-box-like_dom_sf"/>
</dbReference>
<dbReference type="Proteomes" id="UP000284375">
    <property type="component" value="Unassembled WGS sequence"/>
</dbReference>
<dbReference type="Gene3D" id="1.20.1280.50">
    <property type="match status" value="1"/>
</dbReference>
<feature type="compositionally biased region" description="Basic and acidic residues" evidence="1">
    <location>
        <begin position="705"/>
        <end position="718"/>
    </location>
</feature>
<feature type="compositionally biased region" description="Polar residues" evidence="1">
    <location>
        <begin position="568"/>
        <end position="580"/>
    </location>
</feature>
<evidence type="ECO:0000256" key="1">
    <source>
        <dbReference type="SAM" id="MobiDB-lite"/>
    </source>
</evidence>
<dbReference type="EMBL" id="LJZO01000006">
    <property type="protein sequence ID" value="ROW01675.1"/>
    <property type="molecule type" value="Genomic_DNA"/>
</dbReference>
<proteinExistence type="predicted"/>
<dbReference type="PROSITE" id="PS50181">
    <property type="entry name" value="FBOX"/>
    <property type="match status" value="1"/>
</dbReference>
<feature type="domain" description="F-box" evidence="2">
    <location>
        <begin position="1"/>
        <end position="46"/>
    </location>
</feature>
<name>A0A423WE75_CYTCH</name>
<evidence type="ECO:0000313" key="3">
    <source>
        <dbReference type="EMBL" id="ROW01675.1"/>
    </source>
</evidence>
<dbReference type="SMART" id="SM00256">
    <property type="entry name" value="FBOX"/>
    <property type="match status" value="1"/>
</dbReference>
<gene>
    <name evidence="3" type="ORF">VSDG_02053</name>
</gene>
<dbReference type="OrthoDB" id="5334391at2759"/>
<evidence type="ECO:0000313" key="4">
    <source>
        <dbReference type="Proteomes" id="UP000284375"/>
    </source>
</evidence>
<dbReference type="STRING" id="252740.A0A423WE75"/>
<feature type="region of interest" description="Disordered" evidence="1">
    <location>
        <begin position="652"/>
        <end position="731"/>
    </location>
</feature>
<reference evidence="3 4" key="1">
    <citation type="submission" date="2015-09" db="EMBL/GenBank/DDBJ databases">
        <title>Host preference determinants of Valsa canker pathogens revealed by comparative genomics.</title>
        <authorList>
            <person name="Yin Z."/>
            <person name="Huang L."/>
        </authorList>
    </citation>
    <scope>NUCLEOTIDE SEQUENCE [LARGE SCALE GENOMIC DNA]</scope>
    <source>
        <strain evidence="3 4">YSFL</strain>
    </source>
</reference>
<feature type="region of interest" description="Disordered" evidence="1">
    <location>
        <begin position="303"/>
        <end position="337"/>
    </location>
</feature>
<feature type="region of interest" description="Disordered" evidence="1">
    <location>
        <begin position="70"/>
        <end position="120"/>
    </location>
</feature>
<feature type="region of interest" description="Disordered" evidence="1">
    <location>
        <begin position="144"/>
        <end position="173"/>
    </location>
</feature>
<evidence type="ECO:0000259" key="2">
    <source>
        <dbReference type="PROSITE" id="PS50181"/>
    </source>
</evidence>
<dbReference type="SUPFAM" id="SSF81383">
    <property type="entry name" value="F-box domain"/>
    <property type="match status" value="1"/>
</dbReference>
<feature type="region of interest" description="Disordered" evidence="1">
    <location>
        <begin position="546"/>
        <end position="582"/>
    </location>
</feature>